<comment type="similarity">
    <text evidence="2">Belongs to the FAD-dependent oxidoreductase family.</text>
</comment>
<dbReference type="Pfam" id="PF07992">
    <property type="entry name" value="Pyr_redox_2"/>
    <property type="match status" value="1"/>
</dbReference>
<accession>A0A8J7Q807</accession>
<evidence type="ECO:0000256" key="3">
    <source>
        <dbReference type="ARBA" id="ARBA00022630"/>
    </source>
</evidence>
<dbReference type="PRINTS" id="PR00368">
    <property type="entry name" value="FADPNR"/>
</dbReference>
<protein>
    <submittedName>
        <fullName evidence="7">NAD(P)/FAD-dependent oxidoreductase</fullName>
    </submittedName>
</protein>
<dbReference type="InterPro" id="IPR036188">
    <property type="entry name" value="FAD/NAD-bd_sf"/>
</dbReference>
<evidence type="ECO:0000256" key="1">
    <source>
        <dbReference type="ARBA" id="ARBA00001974"/>
    </source>
</evidence>
<feature type="domain" description="FAD/NAD(P)-binding" evidence="5">
    <location>
        <begin position="5"/>
        <end position="285"/>
    </location>
</feature>
<keyword evidence="4" id="KW-0274">FAD</keyword>
<reference evidence="7" key="1">
    <citation type="submission" date="2021-03" db="EMBL/GenBank/DDBJ databases">
        <authorList>
            <person name="Wang G."/>
        </authorList>
    </citation>
    <scope>NUCLEOTIDE SEQUENCE</scope>
    <source>
        <strain evidence="7">KCTC 12899</strain>
    </source>
</reference>
<organism evidence="7 8">
    <name type="scientific">Acanthopleuribacter pedis</name>
    <dbReference type="NCBI Taxonomy" id="442870"/>
    <lineage>
        <taxon>Bacteria</taxon>
        <taxon>Pseudomonadati</taxon>
        <taxon>Acidobacteriota</taxon>
        <taxon>Holophagae</taxon>
        <taxon>Acanthopleuribacterales</taxon>
        <taxon>Acanthopleuribacteraceae</taxon>
        <taxon>Acanthopleuribacter</taxon>
    </lineage>
</organism>
<sequence>MAKEKLVLIGNGNAGMKALHALFDIAPEQYDIRVFGAEPHLPYDRNTLSSVLADEKQVDDLHLYQPEWYASHGIQMHLGTEITQIDREQRKVHTKTGEVFDYDRLLIGTGSKSNVLPLPGKDLRGVMTFRQIEDVNNLLARAQVAHHAVVLGGGLQSLEIACGLRRRGLDVTVVYRGDTLMEDQLDAEGGVMLQRTMEGLGINFLGSAEAVSLNDDGRGNVNGVSLDYGRTVGADLVVMAVGIQPNIGIAQACGLKCEQGVVVDDRLVTSDDHIYAIGECAQYPNQGVGHIAPIMEIARLWAQHMAGSGCEQKPVLAAAHGETHSELGDMDLYAIGHTHDNEEVTPLVSRDSVMNIYKKLMVRDGFLVGAILLGDTTDADWYRHLVRGHIDVSAIMDKLPGGQQALRDAGFDESSPYFPTAAVS</sequence>
<evidence type="ECO:0000313" key="7">
    <source>
        <dbReference type="EMBL" id="MBO1319347.1"/>
    </source>
</evidence>
<dbReference type="Proteomes" id="UP000664417">
    <property type="component" value="Unassembled WGS sequence"/>
</dbReference>
<dbReference type="PRINTS" id="PR00411">
    <property type="entry name" value="PNDRDTASEI"/>
</dbReference>
<dbReference type="Gene3D" id="3.30.390.30">
    <property type="match status" value="1"/>
</dbReference>
<comment type="cofactor">
    <cofactor evidence="1">
        <name>FAD</name>
        <dbReference type="ChEBI" id="CHEBI:57692"/>
    </cofactor>
</comment>
<comment type="caution">
    <text evidence="7">The sequence shown here is derived from an EMBL/GenBank/DDBJ whole genome shotgun (WGS) entry which is preliminary data.</text>
</comment>
<keyword evidence="3" id="KW-0285">Flavoprotein</keyword>
<dbReference type="InterPro" id="IPR023753">
    <property type="entry name" value="FAD/NAD-binding_dom"/>
</dbReference>
<feature type="domain" description="NADH-rubredoxin oxidoreductase C-terminal" evidence="6">
    <location>
        <begin position="329"/>
        <end position="387"/>
    </location>
</feature>
<name>A0A8J7Q807_9BACT</name>
<dbReference type="InterPro" id="IPR050260">
    <property type="entry name" value="FAD-bd_OxRdtase"/>
</dbReference>
<evidence type="ECO:0000259" key="5">
    <source>
        <dbReference type="Pfam" id="PF07992"/>
    </source>
</evidence>
<dbReference type="InterPro" id="IPR041575">
    <property type="entry name" value="Rubredoxin_C"/>
</dbReference>
<dbReference type="PANTHER" id="PTHR43429:SF3">
    <property type="entry name" value="NITRITE REDUCTASE [NAD(P)H]"/>
    <property type="match status" value="1"/>
</dbReference>
<dbReference type="Gene3D" id="3.50.50.60">
    <property type="entry name" value="FAD/NAD(P)-binding domain"/>
    <property type="match status" value="2"/>
</dbReference>
<evidence type="ECO:0000313" key="8">
    <source>
        <dbReference type="Proteomes" id="UP000664417"/>
    </source>
</evidence>
<gene>
    <name evidence="7" type="ORF">J3U88_12815</name>
</gene>
<dbReference type="Pfam" id="PF18267">
    <property type="entry name" value="Rubredoxin_C"/>
    <property type="match status" value="1"/>
</dbReference>
<dbReference type="EMBL" id="JAFREP010000010">
    <property type="protein sequence ID" value="MBO1319347.1"/>
    <property type="molecule type" value="Genomic_DNA"/>
</dbReference>
<evidence type="ECO:0000256" key="4">
    <source>
        <dbReference type="ARBA" id="ARBA00022827"/>
    </source>
</evidence>
<dbReference type="InterPro" id="IPR016156">
    <property type="entry name" value="FAD/NAD-linked_Rdtase_dimer_sf"/>
</dbReference>
<dbReference type="RefSeq" id="WP_207859168.1">
    <property type="nucleotide sequence ID" value="NZ_JAFREP010000010.1"/>
</dbReference>
<dbReference type="GO" id="GO:0016491">
    <property type="term" value="F:oxidoreductase activity"/>
    <property type="evidence" value="ECO:0007669"/>
    <property type="project" value="InterPro"/>
</dbReference>
<dbReference type="AlphaFoldDB" id="A0A8J7Q807"/>
<dbReference type="PANTHER" id="PTHR43429">
    <property type="entry name" value="PYRIDINE NUCLEOTIDE-DISULFIDE OXIDOREDUCTASE DOMAIN-CONTAINING"/>
    <property type="match status" value="1"/>
</dbReference>
<proteinExistence type="inferred from homology"/>
<evidence type="ECO:0000259" key="6">
    <source>
        <dbReference type="Pfam" id="PF18267"/>
    </source>
</evidence>
<evidence type="ECO:0000256" key="2">
    <source>
        <dbReference type="ARBA" id="ARBA00006442"/>
    </source>
</evidence>
<keyword evidence="8" id="KW-1185">Reference proteome</keyword>
<dbReference type="SUPFAM" id="SSF51905">
    <property type="entry name" value="FAD/NAD(P)-binding domain"/>
    <property type="match status" value="2"/>
</dbReference>